<dbReference type="Gene3D" id="2.60.120.10">
    <property type="entry name" value="Jelly Rolls"/>
    <property type="match status" value="1"/>
</dbReference>
<reference evidence="5 6" key="1">
    <citation type="submission" date="2022-05" db="EMBL/GenBank/DDBJ databases">
        <title>Genome Sequencing of Bee-Associated Microbes.</title>
        <authorList>
            <person name="Dunlap C."/>
        </authorList>
    </citation>
    <scope>NUCLEOTIDE SEQUENCE [LARGE SCALE GENOMIC DNA]</scope>
    <source>
        <strain evidence="5 6">NRRL B-14421</strain>
    </source>
</reference>
<evidence type="ECO:0000256" key="1">
    <source>
        <dbReference type="ARBA" id="ARBA00023015"/>
    </source>
</evidence>
<evidence type="ECO:0000256" key="2">
    <source>
        <dbReference type="ARBA" id="ARBA00023125"/>
    </source>
</evidence>
<dbReference type="SMART" id="SM00342">
    <property type="entry name" value="HTH_ARAC"/>
    <property type="match status" value="1"/>
</dbReference>
<dbReference type="Pfam" id="PF12833">
    <property type="entry name" value="HTH_18"/>
    <property type="match status" value="1"/>
</dbReference>
<evidence type="ECO:0000256" key="3">
    <source>
        <dbReference type="ARBA" id="ARBA00023163"/>
    </source>
</evidence>
<dbReference type="SUPFAM" id="SSF46689">
    <property type="entry name" value="Homeodomain-like"/>
    <property type="match status" value="2"/>
</dbReference>
<dbReference type="InterPro" id="IPR009057">
    <property type="entry name" value="Homeodomain-like_sf"/>
</dbReference>
<evidence type="ECO:0000313" key="5">
    <source>
        <dbReference type="EMBL" id="MCY9694826.1"/>
    </source>
</evidence>
<dbReference type="InterPro" id="IPR018060">
    <property type="entry name" value="HTH_AraC"/>
</dbReference>
<protein>
    <submittedName>
        <fullName evidence="5">AraC family transcriptional regulator</fullName>
    </submittedName>
</protein>
<dbReference type="Pfam" id="PF02311">
    <property type="entry name" value="AraC_binding"/>
    <property type="match status" value="1"/>
</dbReference>
<dbReference type="Proteomes" id="UP001527099">
    <property type="component" value="Unassembled WGS sequence"/>
</dbReference>
<dbReference type="InterPro" id="IPR018062">
    <property type="entry name" value="HTH_AraC-typ_CS"/>
</dbReference>
<sequence length="294" mass="34368">MKLEVTTIQLSDIVPQIYRADYFPFRPNERIGPRKSFVHSFVYIYEGKGSITIGTTVYTCAREELFYIPPGLPHSFHSDHQLPMVHASIYFDWINTRPRAGDMSLFHFGDQICDPSECSPNVVFQDMPAIPTKVHAPKQMRWMELYLHVIENIEQTQEDAKLFRRAAFEQFVSELANLWRNPTLKSDRRMQSIMKQMKEFPQHNISIEKWASQLGISTSYLHKLFIQEIGMSPHSYAIKCKLERAKKILRETNLSITDITEDLGFGSIHYFSRLFTQNFGESPSAYRKRLREGY</sequence>
<gene>
    <name evidence="5" type="ORF">M5X19_18230</name>
</gene>
<dbReference type="PRINTS" id="PR00032">
    <property type="entry name" value="HTHARAC"/>
</dbReference>
<dbReference type="Gene3D" id="1.10.10.60">
    <property type="entry name" value="Homeodomain-like"/>
    <property type="match status" value="2"/>
</dbReference>
<keyword evidence="2" id="KW-0238">DNA-binding</keyword>
<dbReference type="PANTHER" id="PTHR43280">
    <property type="entry name" value="ARAC-FAMILY TRANSCRIPTIONAL REGULATOR"/>
    <property type="match status" value="1"/>
</dbReference>
<keyword evidence="6" id="KW-1185">Reference proteome</keyword>
<dbReference type="InterPro" id="IPR014710">
    <property type="entry name" value="RmlC-like_jellyroll"/>
</dbReference>
<name>A0ABT4GF54_9BACL</name>
<dbReference type="RefSeq" id="WP_268616375.1">
    <property type="nucleotide sequence ID" value="NZ_JAMDMX010000055.1"/>
</dbReference>
<dbReference type="InterPro" id="IPR037923">
    <property type="entry name" value="HTH-like"/>
</dbReference>
<dbReference type="SUPFAM" id="SSF51215">
    <property type="entry name" value="Regulatory protein AraC"/>
    <property type="match status" value="1"/>
</dbReference>
<dbReference type="PROSITE" id="PS00041">
    <property type="entry name" value="HTH_ARAC_FAMILY_1"/>
    <property type="match status" value="1"/>
</dbReference>
<dbReference type="PROSITE" id="PS01124">
    <property type="entry name" value="HTH_ARAC_FAMILY_2"/>
    <property type="match status" value="1"/>
</dbReference>
<keyword evidence="3" id="KW-0804">Transcription</keyword>
<dbReference type="EMBL" id="JAMDMX010000055">
    <property type="protein sequence ID" value="MCY9694826.1"/>
    <property type="molecule type" value="Genomic_DNA"/>
</dbReference>
<feature type="domain" description="HTH araC/xylS-type" evidence="4">
    <location>
        <begin position="191"/>
        <end position="289"/>
    </location>
</feature>
<evidence type="ECO:0000259" key="4">
    <source>
        <dbReference type="PROSITE" id="PS01124"/>
    </source>
</evidence>
<accession>A0ABT4GF54</accession>
<keyword evidence="1" id="KW-0805">Transcription regulation</keyword>
<evidence type="ECO:0000313" key="6">
    <source>
        <dbReference type="Proteomes" id="UP001527099"/>
    </source>
</evidence>
<comment type="caution">
    <text evidence="5">The sequence shown here is derived from an EMBL/GenBank/DDBJ whole genome shotgun (WGS) entry which is preliminary data.</text>
</comment>
<dbReference type="InterPro" id="IPR003313">
    <property type="entry name" value="AraC-bd"/>
</dbReference>
<proteinExistence type="predicted"/>
<organism evidence="5 6">
    <name type="scientific">Paenibacillus alginolyticus</name>
    <dbReference type="NCBI Taxonomy" id="59839"/>
    <lineage>
        <taxon>Bacteria</taxon>
        <taxon>Bacillati</taxon>
        <taxon>Bacillota</taxon>
        <taxon>Bacilli</taxon>
        <taxon>Bacillales</taxon>
        <taxon>Paenibacillaceae</taxon>
        <taxon>Paenibacillus</taxon>
    </lineage>
</organism>
<dbReference type="InterPro" id="IPR020449">
    <property type="entry name" value="Tscrpt_reg_AraC-type_HTH"/>
</dbReference>
<dbReference type="PANTHER" id="PTHR43280:SF2">
    <property type="entry name" value="HTH-TYPE TRANSCRIPTIONAL REGULATOR EXSA"/>
    <property type="match status" value="1"/>
</dbReference>